<evidence type="ECO:0000313" key="3">
    <source>
        <dbReference type="Proteomes" id="UP001501153"/>
    </source>
</evidence>
<feature type="signal peptide" evidence="1">
    <location>
        <begin position="1"/>
        <end position="27"/>
    </location>
</feature>
<reference evidence="3" key="1">
    <citation type="journal article" date="2019" name="Int. J. Syst. Evol. Microbiol.">
        <title>The Global Catalogue of Microorganisms (GCM) 10K type strain sequencing project: providing services to taxonomists for standard genome sequencing and annotation.</title>
        <authorList>
            <consortium name="The Broad Institute Genomics Platform"/>
            <consortium name="The Broad Institute Genome Sequencing Center for Infectious Disease"/>
            <person name="Wu L."/>
            <person name="Ma J."/>
        </authorList>
    </citation>
    <scope>NUCLEOTIDE SEQUENCE [LARGE SCALE GENOMIC DNA]</scope>
    <source>
        <strain evidence="3">JCM 17923</strain>
    </source>
</reference>
<evidence type="ECO:0000313" key="2">
    <source>
        <dbReference type="EMBL" id="GAA4350489.1"/>
    </source>
</evidence>
<proteinExistence type="predicted"/>
<dbReference type="Proteomes" id="UP001501153">
    <property type="component" value="Unassembled WGS sequence"/>
</dbReference>
<feature type="chain" id="PRO_5045038689" description="Lipocalin-like domain-containing protein" evidence="1">
    <location>
        <begin position="28"/>
        <end position="139"/>
    </location>
</feature>
<evidence type="ECO:0008006" key="4">
    <source>
        <dbReference type="Google" id="ProtNLM"/>
    </source>
</evidence>
<keyword evidence="3" id="KW-1185">Reference proteome</keyword>
<sequence length="139" mass="15183">MKTKPFSPFHYLATFLLLLSFLTISCGNDKGKVEGVNMLYGTDSKVWKTSKELDASGDKVKQTDDQKEERLQMFANGTFTLTRPSGAMSGNYTFDQAGKTITLTPSGSATSMTFTVETLTDDKLTLVGTDGSRMLLKAD</sequence>
<dbReference type="EMBL" id="BAABGZ010000012">
    <property type="protein sequence ID" value="GAA4350489.1"/>
    <property type="molecule type" value="Genomic_DNA"/>
</dbReference>
<accession>A0ABP8I3V4</accession>
<dbReference type="PROSITE" id="PS51257">
    <property type="entry name" value="PROKAR_LIPOPROTEIN"/>
    <property type="match status" value="1"/>
</dbReference>
<evidence type="ECO:0000256" key="1">
    <source>
        <dbReference type="SAM" id="SignalP"/>
    </source>
</evidence>
<comment type="caution">
    <text evidence="2">The sequence shown here is derived from an EMBL/GenBank/DDBJ whole genome shotgun (WGS) entry which is preliminary data.</text>
</comment>
<gene>
    <name evidence="2" type="ORF">GCM10023185_08250</name>
</gene>
<protein>
    <recommendedName>
        <fullName evidence="4">Lipocalin-like domain-containing protein</fullName>
    </recommendedName>
</protein>
<dbReference type="RefSeq" id="WP_345234102.1">
    <property type="nucleotide sequence ID" value="NZ_BAABGZ010000012.1"/>
</dbReference>
<name>A0ABP8I3V4_9BACT</name>
<organism evidence="2 3">
    <name type="scientific">Hymenobacter saemangeumensis</name>
    <dbReference type="NCBI Taxonomy" id="1084522"/>
    <lineage>
        <taxon>Bacteria</taxon>
        <taxon>Pseudomonadati</taxon>
        <taxon>Bacteroidota</taxon>
        <taxon>Cytophagia</taxon>
        <taxon>Cytophagales</taxon>
        <taxon>Hymenobacteraceae</taxon>
        <taxon>Hymenobacter</taxon>
    </lineage>
</organism>
<keyword evidence="1" id="KW-0732">Signal</keyword>